<name>Q8FSH9_COREF</name>
<dbReference type="eggNOG" id="ENOG502ZEDF">
    <property type="taxonomic scope" value="Bacteria"/>
</dbReference>
<sequence length="172" mass="19960">MQETLNRIARHANTANEEVMVLIDSINEKTRVNRVADMYAHIFARSLEHPEMRSIIEPPMHLDSVLSSNIQFADWVAAYVTRAINYQLIEDSKYKWIAQQKNCEAVRGSFTYESKLHLHNRSVEDFHHSRILDSNRPIYPPTDQLSIQKRIGAQHMRKIKAAAERRHGGGNR</sequence>
<protein>
    <submittedName>
        <fullName evidence="1">Uncharacterized protein</fullName>
    </submittedName>
</protein>
<evidence type="ECO:0000313" key="2">
    <source>
        <dbReference type="Proteomes" id="UP000001409"/>
    </source>
</evidence>
<dbReference type="Proteomes" id="UP000001409">
    <property type="component" value="Chromosome"/>
</dbReference>
<dbReference type="AlphaFoldDB" id="Q8FSH9"/>
<dbReference type="EMBL" id="BA000035">
    <property type="protein sequence ID" value="BAC17222.1"/>
    <property type="molecule type" value="Genomic_DNA"/>
</dbReference>
<dbReference type="KEGG" id="cef:CE0412"/>
<proteinExistence type="predicted"/>
<organism evidence="1 2">
    <name type="scientific">Corynebacterium efficiens (strain DSM 44549 / YS-314 / AJ 12310 / JCM 11189 / NBRC 100395)</name>
    <dbReference type="NCBI Taxonomy" id="196164"/>
    <lineage>
        <taxon>Bacteria</taxon>
        <taxon>Bacillati</taxon>
        <taxon>Actinomycetota</taxon>
        <taxon>Actinomycetes</taxon>
        <taxon>Mycobacteriales</taxon>
        <taxon>Corynebacteriaceae</taxon>
        <taxon>Corynebacterium</taxon>
    </lineage>
</organism>
<reference evidence="1 2" key="1">
    <citation type="journal article" date="2003" name="Genome Res.">
        <title>Comparative complete genome sequence analysis of the amino acid replacements responsible for the thermostability of Corynebacterium efficiens.</title>
        <authorList>
            <person name="Nishio Y."/>
            <person name="Nakamura Y."/>
            <person name="Kawarabayasi Y."/>
            <person name="Usuda Y."/>
            <person name="Kimura E."/>
            <person name="Sugimoto S."/>
            <person name="Matsui K."/>
            <person name="Yamagishi A."/>
            <person name="Kikuchi H."/>
            <person name="Ikeo K."/>
            <person name="Gojobori T."/>
        </authorList>
    </citation>
    <scope>NUCLEOTIDE SEQUENCE [LARGE SCALE GENOMIC DNA]</scope>
    <source>
        <strain evidence="2">DSM 44549 / YS-314 / AJ 12310 / JCM 11189 / NBRC 100395</strain>
    </source>
</reference>
<accession>C8NSJ3</accession>
<accession>Q8FSH9</accession>
<dbReference type="HOGENOM" id="CLU_076308_1_0_11"/>
<keyword evidence="2" id="KW-1185">Reference proteome</keyword>
<evidence type="ECO:0000313" key="1">
    <source>
        <dbReference type="EMBL" id="BAC17222.1"/>
    </source>
</evidence>